<dbReference type="Gene3D" id="2.60.120.560">
    <property type="entry name" value="Exo-inulinase, domain 1"/>
    <property type="match status" value="1"/>
</dbReference>
<feature type="chain" id="PRO_5034779874" description="PKD domain-containing protein" evidence="1">
    <location>
        <begin position="43"/>
        <end position="1337"/>
    </location>
</feature>
<dbReference type="Gene3D" id="2.60.120.260">
    <property type="entry name" value="Galactose-binding domain-like"/>
    <property type="match status" value="1"/>
</dbReference>
<dbReference type="InterPro" id="IPR000421">
    <property type="entry name" value="FA58C"/>
</dbReference>
<dbReference type="SUPFAM" id="SSF49299">
    <property type="entry name" value="PKD domain"/>
    <property type="match status" value="1"/>
</dbReference>
<dbReference type="GO" id="GO:0016787">
    <property type="term" value="F:hydrolase activity"/>
    <property type="evidence" value="ECO:0007669"/>
    <property type="project" value="InterPro"/>
</dbReference>
<dbReference type="InterPro" id="IPR011042">
    <property type="entry name" value="6-blade_b-propeller_TolB-like"/>
</dbReference>
<dbReference type="InterPro" id="IPR029010">
    <property type="entry name" value="ThuA-like"/>
</dbReference>
<dbReference type="InterPro" id="IPR000601">
    <property type="entry name" value="PKD_dom"/>
</dbReference>
<dbReference type="Gene3D" id="3.40.50.880">
    <property type="match status" value="2"/>
</dbReference>
<dbReference type="InterPro" id="IPR022409">
    <property type="entry name" value="PKD/Chitinase_dom"/>
</dbReference>
<evidence type="ECO:0000313" key="5">
    <source>
        <dbReference type="Proteomes" id="UP000655589"/>
    </source>
</evidence>
<dbReference type="Gene3D" id="2.60.40.10">
    <property type="entry name" value="Immunoglobulins"/>
    <property type="match status" value="1"/>
</dbReference>
<dbReference type="Gene3D" id="2.120.10.30">
    <property type="entry name" value="TolB, C-terminal domain"/>
    <property type="match status" value="1"/>
</dbReference>
<dbReference type="PROSITE" id="PS50093">
    <property type="entry name" value="PKD"/>
    <property type="match status" value="1"/>
</dbReference>
<evidence type="ECO:0000259" key="3">
    <source>
        <dbReference type="PROSITE" id="PS50093"/>
    </source>
</evidence>
<feature type="domain" description="PKD" evidence="3">
    <location>
        <begin position="960"/>
        <end position="1037"/>
    </location>
</feature>
<gene>
    <name evidence="4" type="ORF">GCM10010102_19010</name>
</gene>
<organism evidence="4 5">
    <name type="scientific">Promicromonospora citrea</name>
    <dbReference type="NCBI Taxonomy" id="43677"/>
    <lineage>
        <taxon>Bacteria</taxon>
        <taxon>Bacillati</taxon>
        <taxon>Actinomycetota</taxon>
        <taxon>Actinomycetes</taxon>
        <taxon>Micrococcales</taxon>
        <taxon>Promicromonosporaceae</taxon>
        <taxon>Promicromonospora</taxon>
    </lineage>
</organism>
<accession>A0A8H9L2Q5</accession>
<dbReference type="RefSeq" id="WP_171106339.1">
    <property type="nucleotide sequence ID" value="NZ_BMPT01000006.1"/>
</dbReference>
<dbReference type="SUPFAM" id="SSF49785">
    <property type="entry name" value="Galactose-binding domain-like"/>
    <property type="match status" value="1"/>
</dbReference>
<dbReference type="SUPFAM" id="SSF52317">
    <property type="entry name" value="Class I glutamine amidotransferase-like"/>
    <property type="match status" value="2"/>
</dbReference>
<keyword evidence="1" id="KW-0732">Signal</keyword>
<evidence type="ECO:0000313" key="4">
    <source>
        <dbReference type="EMBL" id="GGM23474.1"/>
    </source>
</evidence>
<feature type="domain" description="F5/8 type C" evidence="2">
    <location>
        <begin position="171"/>
        <end position="315"/>
    </location>
</feature>
<proteinExistence type="predicted"/>
<dbReference type="PROSITE" id="PS51318">
    <property type="entry name" value="TAT"/>
    <property type="match status" value="1"/>
</dbReference>
<dbReference type="InterPro" id="IPR006311">
    <property type="entry name" value="TAT_signal"/>
</dbReference>
<dbReference type="SMART" id="SM00089">
    <property type="entry name" value="PKD"/>
    <property type="match status" value="1"/>
</dbReference>
<dbReference type="InterPro" id="IPR035986">
    <property type="entry name" value="PKD_dom_sf"/>
</dbReference>
<dbReference type="Pfam" id="PF06283">
    <property type="entry name" value="ThuA"/>
    <property type="match status" value="2"/>
</dbReference>
<reference evidence="4" key="1">
    <citation type="journal article" date="2014" name="Int. J. Syst. Evol. Microbiol.">
        <title>Complete genome sequence of Corynebacterium casei LMG S-19264T (=DSM 44701T), isolated from a smear-ripened cheese.</title>
        <authorList>
            <consortium name="US DOE Joint Genome Institute (JGI-PGF)"/>
            <person name="Walter F."/>
            <person name="Albersmeier A."/>
            <person name="Kalinowski J."/>
            <person name="Ruckert C."/>
        </authorList>
    </citation>
    <scope>NUCLEOTIDE SEQUENCE</scope>
    <source>
        <strain evidence="4">JCM 3051</strain>
    </source>
</reference>
<dbReference type="GO" id="GO:0005975">
    <property type="term" value="P:carbohydrate metabolic process"/>
    <property type="evidence" value="ECO:0007669"/>
    <property type="project" value="UniProtKB-ARBA"/>
</dbReference>
<sequence>MERTARRRTSGAAASRRTARGTLAALAGAALVVSLAAVPAQAQRTADVGTTAGTTARTAPVAAQDAADVTVLVFYGTPKDQVDPVTTAVKTFRELGAENGFTVHTASDPKVFTEENLAGYRGVVFLSAEGVELSTAQENALKAYVQGGGGFLGVRDAARAQARSQWFTGLIGTRPAGNLPDPLEVASVTASAENPPNEDAPNLIDGDTNTKWLAFEPTAVIDLELAEPAVVTRYALTSANDFAGRDPQDWTLQASADGETWTDLDTQEGQEFPDRFTALDYPVENDTAYQHFRLDITGNRGDDLTQLAEIELFDASADEEPEPVVPVQEATVNVLDRAHPANDGLPLNWTRSDRWLNWSPNPIGEVHTIAQVQEWDYEPGKGANGAFHPVSWCRDYDGGRSFYTGMGGTAASYAEEGFRDHLLGGLLWSTGMVRGDCQATIAANYEAERLTAKNASGRLDQIGEPHGLTVAPDGGVFYIGKAACPSGPVVPWDDPDVGLGCGTVHRWDPETESTTLLTTLDVMGNRGSGDELVKNEEGLLGITLDPQFEENGWVYLYWMPHESIDRERRVGQRTVSRFTYDAEENTLDQGTRVDLLHWDVQIHSCCHAGGGMAFDDEGNLYIGSGDSNSSGGSEGYSGNNWTQEFAGISFQDARRTAGNTNDLNGKILRIHPEPDGTYTIPEGNLFPEGEYPADKTRPEIYVMGVRNISRLAYDKVNDWLTAAWVGPDAGLPNPELGPAKYETATIITEAGNHGWPYCMGNRQPYRDRSNEDASVLTGWYDCDNPKNTSPRNTGLVDLPPVKDNMIWYSPSGGGPVFPVNDEGIPSYVDEEATYTLPYLRGGGQAVMDGPTYHRSEVDTDSGVAWPAYWEDKWFIGDQSNANNRIAVTVDPDTVDEAGPPVFAEDLRQIVRGGGGDGAVEQWMDAKFGPDGALYLLDYGGGFFSLTDRQKLVRIGYTGGPATPVPAGSGASVQSDPLTVAFTGSASGGVSYAWDFGDGATSTEADPRHTYARVGSYDATLTVTYADGETETIEVPVTTECTVPDDRATVHVGDVDSKVANDDLGGCTIADLIRDEAEWDTNGRFVNHVTAVADQLLADKVITKKERKALLAAAQESGIGGEDAPTGYRWLFDGTAESLADWRQAPGGHFELKPDGSILAQGGLGMLWYPGEELGDFSLKLQFKDVAPGDGYANSGVFTRFPDPRLPRDERAECGQGTDDEAWVAIYCGHEIQIYDGPSGEPQKTGSVYNFDPNGLDEAGVTPKGEWNDYEIQVVGQQYTIIRNGVVINEFENSPGQESSRAGDPPTDLRQFLEGYIGLQNHSDADAMEFRNIRVRDL</sequence>
<dbReference type="PANTHER" id="PTHR40469">
    <property type="entry name" value="SECRETED GLYCOSYL HYDROLASE"/>
    <property type="match status" value="1"/>
</dbReference>
<dbReference type="Proteomes" id="UP000655589">
    <property type="component" value="Unassembled WGS sequence"/>
</dbReference>
<reference evidence="4" key="2">
    <citation type="submission" date="2020-09" db="EMBL/GenBank/DDBJ databases">
        <authorList>
            <person name="Sun Q."/>
            <person name="Ohkuma M."/>
        </authorList>
    </citation>
    <scope>NUCLEOTIDE SEQUENCE</scope>
    <source>
        <strain evidence="4">JCM 3051</strain>
    </source>
</reference>
<dbReference type="Pfam" id="PF06439">
    <property type="entry name" value="3keto-disac_hyd"/>
    <property type="match status" value="1"/>
</dbReference>
<dbReference type="InterPro" id="IPR010496">
    <property type="entry name" value="AL/BT2_dom"/>
</dbReference>
<dbReference type="InterPro" id="IPR013783">
    <property type="entry name" value="Ig-like_fold"/>
</dbReference>
<dbReference type="EMBL" id="BMPT01000006">
    <property type="protein sequence ID" value="GGM23474.1"/>
    <property type="molecule type" value="Genomic_DNA"/>
</dbReference>
<dbReference type="CDD" id="cd00146">
    <property type="entry name" value="PKD"/>
    <property type="match status" value="1"/>
</dbReference>
<dbReference type="InterPro" id="IPR008979">
    <property type="entry name" value="Galactose-bd-like_sf"/>
</dbReference>
<dbReference type="PROSITE" id="PS50022">
    <property type="entry name" value="FA58C_3"/>
    <property type="match status" value="1"/>
</dbReference>
<dbReference type="SUPFAM" id="SSF50952">
    <property type="entry name" value="Soluble quinoprotein glucose dehydrogenase"/>
    <property type="match status" value="1"/>
</dbReference>
<comment type="caution">
    <text evidence="4">The sequence shown here is derived from an EMBL/GenBank/DDBJ whole genome shotgun (WGS) entry which is preliminary data.</text>
</comment>
<keyword evidence="5" id="KW-1185">Reference proteome</keyword>
<dbReference type="InterPro" id="IPR012938">
    <property type="entry name" value="Glc/Sorbosone_DH"/>
</dbReference>
<protein>
    <recommendedName>
        <fullName evidence="6">PKD domain-containing protein</fullName>
    </recommendedName>
</protein>
<dbReference type="Pfam" id="PF07995">
    <property type="entry name" value="GSDH"/>
    <property type="match status" value="1"/>
</dbReference>
<dbReference type="InterPro" id="IPR011041">
    <property type="entry name" value="Quinoprot_gluc/sorb_DH_b-prop"/>
</dbReference>
<feature type="signal peptide" evidence="1">
    <location>
        <begin position="1"/>
        <end position="42"/>
    </location>
</feature>
<evidence type="ECO:0000259" key="2">
    <source>
        <dbReference type="PROSITE" id="PS50022"/>
    </source>
</evidence>
<dbReference type="Pfam" id="PF18911">
    <property type="entry name" value="PKD_4"/>
    <property type="match status" value="1"/>
</dbReference>
<name>A0A8H9L2Q5_9MICO</name>
<evidence type="ECO:0000256" key="1">
    <source>
        <dbReference type="SAM" id="SignalP"/>
    </source>
</evidence>
<dbReference type="PANTHER" id="PTHR40469:SF2">
    <property type="entry name" value="GALACTOSE-BINDING DOMAIN-LIKE SUPERFAMILY PROTEIN"/>
    <property type="match status" value="1"/>
</dbReference>
<dbReference type="Pfam" id="PF22633">
    <property type="entry name" value="F5_F8_type_C_2"/>
    <property type="match status" value="1"/>
</dbReference>
<evidence type="ECO:0008006" key="6">
    <source>
        <dbReference type="Google" id="ProtNLM"/>
    </source>
</evidence>
<dbReference type="InterPro" id="IPR029062">
    <property type="entry name" value="Class_I_gatase-like"/>
</dbReference>